<feature type="transmembrane region" description="Helical" evidence="2">
    <location>
        <begin position="323"/>
        <end position="343"/>
    </location>
</feature>
<feature type="transmembrane region" description="Helical" evidence="2">
    <location>
        <begin position="612"/>
        <end position="635"/>
    </location>
</feature>
<name>A0ABS8CR81_9RHOB</name>
<evidence type="ECO:0000313" key="5">
    <source>
        <dbReference type="Proteomes" id="UP001198571"/>
    </source>
</evidence>
<comment type="caution">
    <text evidence="4">The sequence shown here is derived from an EMBL/GenBank/DDBJ whole genome shotgun (WGS) entry which is preliminary data.</text>
</comment>
<feature type="transmembrane region" description="Helical" evidence="2">
    <location>
        <begin position="587"/>
        <end position="606"/>
    </location>
</feature>
<keyword evidence="1" id="KW-0997">Cell inner membrane</keyword>
<reference evidence="4 5" key="1">
    <citation type="submission" date="2020-07" db="EMBL/GenBank/DDBJ databases">
        <title>Pseudogemmobacter sp. nov., isolated from poultry manure in Taiwan.</title>
        <authorList>
            <person name="Lin S.-Y."/>
            <person name="Tang Y.-S."/>
            <person name="Young C.-C."/>
        </authorList>
    </citation>
    <scope>NUCLEOTIDE SEQUENCE [LARGE SCALE GENOMIC DNA]</scope>
    <source>
        <strain evidence="4 5">CC-YST710</strain>
    </source>
</reference>
<evidence type="ECO:0000256" key="2">
    <source>
        <dbReference type="SAM" id="Phobius"/>
    </source>
</evidence>
<dbReference type="EMBL" id="JACDXX010000015">
    <property type="protein sequence ID" value="MCB5411335.1"/>
    <property type="molecule type" value="Genomic_DNA"/>
</dbReference>
<feature type="transmembrane region" description="Helical" evidence="2">
    <location>
        <begin position="389"/>
        <end position="417"/>
    </location>
</feature>
<keyword evidence="1" id="KW-1003">Cell membrane</keyword>
<evidence type="ECO:0000313" key="4">
    <source>
        <dbReference type="EMBL" id="MCB5411335.1"/>
    </source>
</evidence>
<dbReference type="PANTHER" id="PTHR43849">
    <property type="entry name" value="BLL3936 PROTEIN"/>
    <property type="match status" value="1"/>
</dbReference>
<gene>
    <name evidence="4" type="ORF">H0485_15190</name>
</gene>
<keyword evidence="5" id="KW-1185">Reference proteome</keyword>
<dbReference type="NCBIfam" id="TIGR02123">
    <property type="entry name" value="TRAP_fused"/>
    <property type="match status" value="1"/>
</dbReference>
<feature type="domain" description="TRAP C4-dicarboxylate transport system permease DctM subunit" evidence="3">
    <location>
        <begin position="140"/>
        <end position="604"/>
    </location>
</feature>
<comment type="subcellular location">
    <subcellularLocation>
        <location evidence="1">Cell inner membrane</location>
        <topology evidence="1">Multi-pass membrane protein</topology>
    </subcellularLocation>
</comment>
<feature type="transmembrane region" description="Helical" evidence="2">
    <location>
        <begin position="438"/>
        <end position="468"/>
    </location>
</feature>
<feature type="transmembrane region" description="Helical" evidence="2">
    <location>
        <begin position="488"/>
        <end position="508"/>
    </location>
</feature>
<feature type="transmembrane region" description="Helical" evidence="2">
    <location>
        <begin position="553"/>
        <end position="575"/>
    </location>
</feature>
<keyword evidence="2" id="KW-0472">Membrane</keyword>
<protein>
    <submittedName>
        <fullName evidence="4">TRAP transporter permease</fullName>
    </submittedName>
</protein>
<evidence type="ECO:0000256" key="1">
    <source>
        <dbReference type="RuleBase" id="RU369079"/>
    </source>
</evidence>
<sequence>MSDETRHFSEAELRRIEEDYDPEARFRTVLKPVALLAGAIMFLLSAYHFYTAGFGIPRKTVHNGLHMGVSLFLIFLSFSFLSKNREKTTGFVILGLPVADWVLAFAGAISALYVPWIYDQLQFRIGNPNQLDLIMGTTLLVVLLEAVRRSMGWPLPVIASCFIAYAYFGRSMPGMFVHPGADWSGIINHLYLSSQGIYGTALGVIATYVFHFVLFGVMAQKIGLGQLFIDLATAVTGRFSGGPAKVSVISSALLGTISGSSIANTVTTGALTIPAMIKIGFKRHFAAAVEAASSTGGQITPPVMGAVAFLMVEYLGIPLRTILIAAIVPAFMHFFGVLVQVHLEAKRLGIRGLRQEELPKVAKVLRENWMASLPLILLVWMLMSGRTPFLSAFWAITACMVVYAIQRVLAAGLIAGVKEWAAGVYDGFVSGAKSSLSVTAAAALVGVVIGIVTLTGIGFKIAFMVTSVAQGWAESVHGFLSFLPFELFSLQTLALLFTLLMTAVVCILMGCGIPTTANYIIMVAVAAPVLGMMGVEPLVAHFFVFYYGVLADVTPPVALAAYAASGIAGANAFHAGNTAFRLSMGKALVPFMFVFSPSLLLVTADFTLPDFLLAFSGAVLGIVALSAAITNWLIGPLLRAERILLPLAALLMIAPELISTVIGAAILGAVALRQILAGRAAAPA</sequence>
<feature type="transmembrane region" description="Helical" evidence="2">
    <location>
        <begin position="364"/>
        <end position="383"/>
    </location>
</feature>
<dbReference type="Pfam" id="PF06808">
    <property type="entry name" value="DctM"/>
    <property type="match status" value="1"/>
</dbReference>
<feature type="transmembrane region" description="Helical" evidence="2">
    <location>
        <begin position="520"/>
        <end position="547"/>
    </location>
</feature>
<dbReference type="Proteomes" id="UP001198571">
    <property type="component" value="Unassembled WGS sequence"/>
</dbReference>
<organism evidence="4 5">
    <name type="scientific">Pseudogemmobacter faecipullorum</name>
    <dbReference type="NCBI Taxonomy" id="2755041"/>
    <lineage>
        <taxon>Bacteria</taxon>
        <taxon>Pseudomonadati</taxon>
        <taxon>Pseudomonadota</taxon>
        <taxon>Alphaproteobacteria</taxon>
        <taxon>Rhodobacterales</taxon>
        <taxon>Paracoccaceae</taxon>
        <taxon>Pseudogemmobacter</taxon>
    </lineage>
</organism>
<feature type="transmembrane region" description="Helical" evidence="2">
    <location>
        <begin position="33"/>
        <end position="52"/>
    </location>
</feature>
<comment type="function">
    <text evidence="1">Part of the tripartite ATP-independent periplasmic (TRAP) transport system.</text>
</comment>
<dbReference type="InterPro" id="IPR011853">
    <property type="entry name" value="TRAP_DctM-Dct_fused"/>
</dbReference>
<feature type="transmembrane region" description="Helical" evidence="2">
    <location>
        <begin position="647"/>
        <end position="672"/>
    </location>
</feature>
<keyword evidence="2" id="KW-1133">Transmembrane helix</keyword>
<feature type="transmembrane region" description="Helical" evidence="2">
    <location>
        <begin position="93"/>
        <end position="118"/>
    </location>
</feature>
<evidence type="ECO:0000259" key="3">
    <source>
        <dbReference type="Pfam" id="PF06808"/>
    </source>
</evidence>
<dbReference type="InterPro" id="IPR010656">
    <property type="entry name" value="DctM"/>
</dbReference>
<dbReference type="PANTHER" id="PTHR43849:SF2">
    <property type="entry name" value="BLL3936 PROTEIN"/>
    <property type="match status" value="1"/>
</dbReference>
<feature type="transmembrane region" description="Helical" evidence="2">
    <location>
        <begin position="154"/>
        <end position="177"/>
    </location>
</feature>
<keyword evidence="2" id="KW-0812">Transmembrane</keyword>
<feature type="transmembrane region" description="Helical" evidence="2">
    <location>
        <begin position="64"/>
        <end position="81"/>
    </location>
</feature>
<proteinExistence type="predicted"/>
<dbReference type="RefSeq" id="WP_226936808.1">
    <property type="nucleotide sequence ID" value="NZ_JACDXX010000015.1"/>
</dbReference>
<keyword evidence="1" id="KW-0813">Transport</keyword>
<feature type="transmembrane region" description="Helical" evidence="2">
    <location>
        <begin position="299"/>
        <end position="317"/>
    </location>
</feature>
<accession>A0ABS8CR81</accession>
<feature type="transmembrane region" description="Helical" evidence="2">
    <location>
        <begin position="197"/>
        <end position="219"/>
    </location>
</feature>
<feature type="transmembrane region" description="Helical" evidence="2">
    <location>
        <begin position="130"/>
        <end position="147"/>
    </location>
</feature>